<proteinExistence type="predicted"/>
<dbReference type="Pfam" id="PF25422">
    <property type="entry name" value="DUF7892"/>
    <property type="match status" value="1"/>
</dbReference>
<organism evidence="4 5">
    <name type="scientific">Sarocladium strictum</name>
    <name type="common">Black bundle disease fungus</name>
    <name type="synonym">Acremonium strictum</name>
    <dbReference type="NCBI Taxonomy" id="5046"/>
    <lineage>
        <taxon>Eukaryota</taxon>
        <taxon>Fungi</taxon>
        <taxon>Dikarya</taxon>
        <taxon>Ascomycota</taxon>
        <taxon>Pezizomycotina</taxon>
        <taxon>Sordariomycetes</taxon>
        <taxon>Hypocreomycetidae</taxon>
        <taxon>Hypocreales</taxon>
        <taxon>Sarocladiaceae</taxon>
        <taxon>Sarocladium</taxon>
    </lineage>
</organism>
<dbReference type="PANTHER" id="PTHR13037">
    <property type="entry name" value="FORMIN"/>
    <property type="match status" value="1"/>
</dbReference>
<dbReference type="InterPro" id="IPR057214">
    <property type="entry name" value="DUF7892"/>
</dbReference>
<feature type="region of interest" description="Disordered" evidence="2">
    <location>
        <begin position="1089"/>
        <end position="1140"/>
    </location>
</feature>
<evidence type="ECO:0000256" key="1">
    <source>
        <dbReference type="ARBA" id="ARBA00022581"/>
    </source>
</evidence>
<comment type="caution">
    <text evidence="4">The sequence shown here is derived from an EMBL/GenBank/DDBJ whole genome shotgun (WGS) entry which is preliminary data.</text>
</comment>
<evidence type="ECO:0000259" key="3">
    <source>
        <dbReference type="Pfam" id="PF25422"/>
    </source>
</evidence>
<feature type="compositionally biased region" description="Basic and acidic residues" evidence="2">
    <location>
        <begin position="55"/>
        <end position="70"/>
    </location>
</feature>
<name>A0AA39G9R4_SARSR</name>
<sequence>MPMMERWAGDEDAGVHLGAGITNRKLTTYDDLYETPAPRKAIDRRVNSTNATKRKSPEAVAKGEPEASVKRQRLDGLEQGDQASGLKELGLDGKQEVASSAQAEDSWQRGGGRLPAQIWQHVFTHLSPRQLSNLLLVNRLFFTLLHPSFQDPPKSSIPSILPALKPDAVWQISRRTFSPSMPAPLKGKSELDMWRIVFARSCQFCGSVGETTAHGHVIDAVDPWHRGPGAKGVSPVFPFGIVTCGPCLVKKSIKELDLILSSVPSALHPALPAAFLTSDLHIISPATLQRSSDLSTQEKPSRIYWPEHIEQVKTEFESVRSLGAPAAEEWLKGLDARGKKALVDASRWEKWELSGGRARLWAEIFPSSQLRTAAADPEITTCSAETSRSLPSQTQQACGTDAAQADLNTGEATRKDPLVDFADISSAAMAPKAPKTAIQAIPGLRIPTRPEHDIKDVASSVVAPITDAQAQSDHYTVQRRAEIERRAVALSPPIPPNVLAHMVSFKAALQIPSPLDEQSWDVLKPQLLAQRDDAMKKAREEDATALAVPAPASAALEEVPDELWDEAQGPLRARLVSYADEIIAKQWEDGERVSKKTSSRFAVEVLLHVRKRFYEDVEKDAAAARAAGRQPIIDPPQGPWTQKLTIENMKWIYDLKIRPLTEKHKKEPFFCNGCTQQKTFGLEGVIQHFAAKHYNALSRGSVVVFWRAEWPAVSPFSPDPTRPGVAAPPKSSAKGQAQQKQPTQVDLEKSRLQPTQPTHTDRPLPTAPSADLPSNLSHPPYHSSGSHEHSAGTHESSYHGKHPAVAAKKQLNPSQSTAPDHTQHQPRAKFMDRIAKNTWEVIAPASGAASIKAAILIHHVAKSFQTEYGEPAPLVMFMACLSRCQQLSGASALKKIQCKSCQGKSPGFRLDTLLQHFKATHLQSSSKKAKKSQKCDWLTEMVLLPHINELKKLPAMLKSSPAALKLAADAMPWAFDAPQGPASSRQHTQHNLPTRPPPAIAPNSGAAVGPSAPSKLGQAAPAQSGSREVPQAGFHITKTRQRPVQASNAPPHAPTGPAAMTKTGQAQALSIPGLQGSASKANVPPEVVDEDMDDAYSPPPPEAYQTKSPIQTVPQLDVKSQQSTSMAPPATKGSGRPSTYYHQGNVPILRPASEVYRSSNGRFNGTATGPSAPVRYDQGFDPSAERRGRESAHVSAAHRLRSVSPASGLIRGQPQYRMRSPVQRYYEQPPPPPAGTYVPTAPPEYRENVEYEVIRVRDPAGDYLLRRPIHQEVYGYDPRLSRPPPPPVPIEYHQPQYPDAYRKPSYAPFPPQRASSVAPYPAHGFQRASSTMAPPPPQVFGPPVVYEEYDPRDPGRLPAPPQQPHRYGTETRY</sequence>
<dbReference type="EMBL" id="JAPDFR010000009">
    <property type="protein sequence ID" value="KAK0383320.1"/>
    <property type="molecule type" value="Genomic_DNA"/>
</dbReference>
<dbReference type="PANTHER" id="PTHR13037:SF24">
    <property type="entry name" value="POLYCOMB PROTEIN PCL-RELATED"/>
    <property type="match status" value="1"/>
</dbReference>
<evidence type="ECO:0000313" key="5">
    <source>
        <dbReference type="Proteomes" id="UP001175261"/>
    </source>
</evidence>
<evidence type="ECO:0000313" key="4">
    <source>
        <dbReference type="EMBL" id="KAK0383320.1"/>
    </source>
</evidence>
<feature type="compositionally biased region" description="Basic and acidic residues" evidence="2">
    <location>
        <begin position="785"/>
        <end position="798"/>
    </location>
</feature>
<feature type="region of interest" description="Disordered" evidence="2">
    <location>
        <begin position="715"/>
        <end position="826"/>
    </location>
</feature>
<accession>A0AA39G9R4</accession>
<feature type="compositionally biased region" description="Polar residues" evidence="2">
    <location>
        <begin position="1105"/>
        <end position="1126"/>
    </location>
</feature>
<feature type="region of interest" description="Disordered" evidence="2">
    <location>
        <begin position="1301"/>
        <end position="1373"/>
    </location>
</feature>
<gene>
    <name evidence="4" type="ORF">NLU13_9233</name>
</gene>
<keyword evidence="5" id="KW-1185">Reference proteome</keyword>
<evidence type="ECO:0000256" key="2">
    <source>
        <dbReference type="SAM" id="MobiDB-lite"/>
    </source>
</evidence>
<feature type="compositionally biased region" description="Polar residues" evidence="2">
    <location>
        <begin position="981"/>
        <end position="992"/>
    </location>
</feature>
<reference evidence="4" key="1">
    <citation type="submission" date="2022-10" db="EMBL/GenBank/DDBJ databases">
        <title>Determination and structural analysis of whole genome sequence of Sarocladium strictum F4-1.</title>
        <authorList>
            <person name="Hu L."/>
            <person name="Jiang Y."/>
        </authorList>
    </citation>
    <scope>NUCLEOTIDE SEQUENCE</scope>
    <source>
        <strain evidence="4">F4-1</strain>
    </source>
</reference>
<keyword evidence="1" id="KW-0945">Host-virus interaction</keyword>
<feature type="region of interest" description="Disordered" evidence="2">
    <location>
        <begin position="38"/>
        <end position="70"/>
    </location>
</feature>
<protein>
    <recommendedName>
        <fullName evidence="3">DUF7892 domain-containing protein</fullName>
    </recommendedName>
</protein>
<feature type="region of interest" description="Disordered" evidence="2">
    <location>
        <begin position="977"/>
        <end position="1067"/>
    </location>
</feature>
<feature type="compositionally biased region" description="Low complexity" evidence="2">
    <location>
        <begin position="730"/>
        <end position="741"/>
    </location>
</feature>
<feature type="compositionally biased region" description="Polar residues" evidence="2">
    <location>
        <begin position="811"/>
        <end position="820"/>
    </location>
</feature>
<dbReference type="Proteomes" id="UP001175261">
    <property type="component" value="Unassembled WGS sequence"/>
</dbReference>
<feature type="domain" description="DUF7892" evidence="3">
    <location>
        <begin position="823"/>
        <end position="970"/>
    </location>
</feature>